<accession>A0A830GUQ3</accession>
<dbReference type="Gene3D" id="2.60.40.420">
    <property type="entry name" value="Cupredoxins - blue copper proteins"/>
    <property type="match status" value="1"/>
</dbReference>
<evidence type="ECO:0000313" key="7">
    <source>
        <dbReference type="Proteomes" id="UP000610960"/>
    </source>
</evidence>
<dbReference type="InterPro" id="IPR049544">
    <property type="entry name" value="SoxE-like_C"/>
</dbReference>
<organism evidence="6 7">
    <name type="scientific">Thermocladium modestius</name>
    <dbReference type="NCBI Taxonomy" id="62609"/>
    <lineage>
        <taxon>Archaea</taxon>
        <taxon>Thermoproteota</taxon>
        <taxon>Thermoprotei</taxon>
        <taxon>Thermoproteales</taxon>
        <taxon>Thermoproteaceae</taxon>
        <taxon>Thermocladium</taxon>
    </lineage>
</organism>
<evidence type="ECO:0000256" key="3">
    <source>
        <dbReference type="SAM" id="MobiDB-lite"/>
    </source>
</evidence>
<feature type="region of interest" description="Disordered" evidence="3">
    <location>
        <begin position="37"/>
        <end position="63"/>
    </location>
</feature>
<keyword evidence="7" id="KW-1185">Reference proteome</keyword>
<evidence type="ECO:0000256" key="1">
    <source>
        <dbReference type="ARBA" id="ARBA00022723"/>
    </source>
</evidence>
<feature type="transmembrane region" description="Helical" evidence="4">
    <location>
        <begin position="6"/>
        <end position="28"/>
    </location>
</feature>
<dbReference type="SUPFAM" id="SSF49503">
    <property type="entry name" value="Cupredoxins"/>
    <property type="match status" value="1"/>
</dbReference>
<dbReference type="Proteomes" id="UP000610960">
    <property type="component" value="Unassembled WGS sequence"/>
</dbReference>
<keyword evidence="4" id="KW-0812">Transmembrane</keyword>
<name>A0A830GUQ3_9CREN</name>
<evidence type="ECO:0000313" key="6">
    <source>
        <dbReference type="EMBL" id="GGP20625.1"/>
    </source>
</evidence>
<keyword evidence="1" id="KW-0479">Metal-binding</keyword>
<dbReference type="InterPro" id="IPR033138">
    <property type="entry name" value="Cu_oxidase_CS"/>
</dbReference>
<keyword evidence="4" id="KW-1133">Transmembrane helix</keyword>
<dbReference type="AlphaFoldDB" id="A0A830GUQ3"/>
<evidence type="ECO:0000256" key="2">
    <source>
        <dbReference type="ARBA" id="ARBA00023008"/>
    </source>
</evidence>
<keyword evidence="2" id="KW-0186">Copper</keyword>
<reference evidence="6" key="2">
    <citation type="submission" date="2020-09" db="EMBL/GenBank/DDBJ databases">
        <authorList>
            <person name="Sun Q."/>
            <person name="Ohkuma M."/>
        </authorList>
    </citation>
    <scope>NUCLEOTIDE SEQUENCE</scope>
    <source>
        <strain evidence="6">JCM 10088</strain>
    </source>
</reference>
<sequence length="240" mass="25562">MMDRHLVYVTMVVIVALIAGIGTLIYLYPPRSQVTPSTSSNSTQVVNSTSTQAVNSTSSASTSTQSPIELLSSLSGAFTVNSAELESLVSYRPSGISINKSADIITFTNKTVYLIILAGPPNNILTFQLFNLTNPTIEVPLDSTVIIAVIDDGYLNHSFGITSTPPPYPASVSPNQDQPAFPGSEMPPTLLINGLSPASSNTYSGYLLKFNATKPGTYWYLCFVPGHASSGMYGKFVVYG</sequence>
<evidence type="ECO:0000256" key="4">
    <source>
        <dbReference type="SAM" id="Phobius"/>
    </source>
</evidence>
<dbReference type="PROSITE" id="PS00079">
    <property type="entry name" value="MULTICOPPER_OXIDASE1"/>
    <property type="match status" value="1"/>
</dbReference>
<protein>
    <recommendedName>
        <fullName evidence="5">Sulfocyanin-like C-terminal domain-containing protein</fullName>
    </recommendedName>
</protein>
<dbReference type="PROSITE" id="PS00196">
    <property type="entry name" value="COPPER_BLUE"/>
    <property type="match status" value="1"/>
</dbReference>
<dbReference type="Pfam" id="PF06525">
    <property type="entry name" value="SoxE"/>
    <property type="match status" value="1"/>
</dbReference>
<gene>
    <name evidence="6" type="ORF">GCM10007981_09460</name>
</gene>
<proteinExistence type="predicted"/>
<comment type="caution">
    <text evidence="6">The sequence shown here is derived from an EMBL/GenBank/DDBJ whole genome shotgun (WGS) entry which is preliminary data.</text>
</comment>
<reference evidence="6" key="1">
    <citation type="journal article" date="2014" name="Int. J. Syst. Evol. Microbiol.">
        <title>Complete genome sequence of Corynebacterium casei LMG S-19264T (=DSM 44701T), isolated from a smear-ripened cheese.</title>
        <authorList>
            <consortium name="US DOE Joint Genome Institute (JGI-PGF)"/>
            <person name="Walter F."/>
            <person name="Albersmeier A."/>
            <person name="Kalinowski J."/>
            <person name="Ruckert C."/>
        </authorList>
    </citation>
    <scope>NUCLEOTIDE SEQUENCE</scope>
    <source>
        <strain evidence="6">JCM 10088</strain>
    </source>
</reference>
<dbReference type="InterPro" id="IPR008972">
    <property type="entry name" value="Cupredoxin"/>
</dbReference>
<dbReference type="GO" id="GO:0046872">
    <property type="term" value="F:metal ion binding"/>
    <property type="evidence" value="ECO:0007669"/>
    <property type="project" value="UniProtKB-KW"/>
</dbReference>
<feature type="domain" description="Sulfocyanin-like C-terminal" evidence="5">
    <location>
        <begin position="108"/>
        <end position="238"/>
    </location>
</feature>
<evidence type="ECO:0000259" key="5">
    <source>
        <dbReference type="Pfam" id="PF06525"/>
    </source>
</evidence>
<dbReference type="EMBL" id="BMNL01000002">
    <property type="protein sequence ID" value="GGP20625.1"/>
    <property type="molecule type" value="Genomic_DNA"/>
</dbReference>
<dbReference type="InterPro" id="IPR028871">
    <property type="entry name" value="BlueCu_1_BS"/>
</dbReference>
<keyword evidence="4" id="KW-0472">Membrane</keyword>